<organism evidence="6 7">
    <name type="scientific">Canna indica</name>
    <name type="common">Indian-shot</name>
    <dbReference type="NCBI Taxonomy" id="4628"/>
    <lineage>
        <taxon>Eukaryota</taxon>
        <taxon>Viridiplantae</taxon>
        <taxon>Streptophyta</taxon>
        <taxon>Embryophyta</taxon>
        <taxon>Tracheophyta</taxon>
        <taxon>Spermatophyta</taxon>
        <taxon>Magnoliopsida</taxon>
        <taxon>Liliopsida</taxon>
        <taxon>Zingiberales</taxon>
        <taxon>Cannaceae</taxon>
        <taxon>Canna</taxon>
    </lineage>
</organism>
<dbReference type="InterPro" id="IPR007650">
    <property type="entry name" value="Zf-FLZ_dom"/>
</dbReference>
<evidence type="ECO:0000256" key="2">
    <source>
        <dbReference type="ARBA" id="ARBA00022723"/>
    </source>
</evidence>
<feature type="compositionally biased region" description="Low complexity" evidence="4">
    <location>
        <begin position="23"/>
        <end position="36"/>
    </location>
</feature>
<feature type="zinc finger region" description="FLZ-type" evidence="3">
    <location>
        <begin position="131"/>
        <end position="174"/>
    </location>
</feature>
<name>A0AAQ3KPR3_9LILI</name>
<accession>A0AAQ3KPR3</accession>
<dbReference type="GO" id="GO:0046872">
    <property type="term" value="F:metal ion binding"/>
    <property type="evidence" value="ECO:0007669"/>
    <property type="project" value="UniProtKB-KW"/>
</dbReference>
<gene>
    <name evidence="6" type="ORF">Cni_G20336</name>
</gene>
<evidence type="ECO:0000256" key="1">
    <source>
        <dbReference type="ARBA" id="ARBA00009374"/>
    </source>
</evidence>
<evidence type="ECO:0000313" key="7">
    <source>
        <dbReference type="Proteomes" id="UP001327560"/>
    </source>
</evidence>
<evidence type="ECO:0000313" key="6">
    <source>
        <dbReference type="EMBL" id="WOL11572.1"/>
    </source>
</evidence>
<dbReference type="PANTHER" id="PTHR47208">
    <property type="entry name" value="OS02G0174800 PROTEIN"/>
    <property type="match status" value="1"/>
</dbReference>
<dbReference type="InterPro" id="IPR044604">
    <property type="entry name" value="FLZ12/13/14"/>
</dbReference>
<protein>
    <recommendedName>
        <fullName evidence="5">FLZ-type domain-containing protein</fullName>
    </recommendedName>
</protein>
<dbReference type="PROSITE" id="PS51795">
    <property type="entry name" value="ZF_FLZ"/>
    <property type="match status" value="1"/>
</dbReference>
<proteinExistence type="inferred from homology"/>
<dbReference type="EMBL" id="CP136895">
    <property type="protein sequence ID" value="WOL11572.1"/>
    <property type="molecule type" value="Genomic_DNA"/>
</dbReference>
<dbReference type="Proteomes" id="UP001327560">
    <property type="component" value="Chromosome 6"/>
</dbReference>
<keyword evidence="2" id="KW-0479">Metal-binding</keyword>
<dbReference type="AlphaFoldDB" id="A0AAQ3KPR3"/>
<reference evidence="6 7" key="1">
    <citation type="submission" date="2023-10" db="EMBL/GenBank/DDBJ databases">
        <title>Chromosome-scale genome assembly provides insights into flower coloration mechanisms of Canna indica.</title>
        <authorList>
            <person name="Li C."/>
        </authorList>
    </citation>
    <scope>NUCLEOTIDE SEQUENCE [LARGE SCALE GENOMIC DNA]</scope>
    <source>
        <tissue evidence="6">Flower</tissue>
    </source>
</reference>
<keyword evidence="7" id="KW-1185">Reference proteome</keyword>
<evidence type="ECO:0000256" key="4">
    <source>
        <dbReference type="SAM" id="MobiDB-lite"/>
    </source>
</evidence>
<sequence length="207" mass="22284">MVHQSRPFTRQVPDPIRTPGNQPRPADAALSSAPSPKGWKKHEPDCVGLAIVAALERTSGESTTANVIVSSATSPIAIASPRRRCPEAAELCLSGRFATSVCGGRGLRDQEEADLYSDLPPEVAGGFQVADFLSYCYLCRKRLHGKDIYMYRGDKAFCSIECRCQQIVSDEYQEICGSEASRSATAAEASSSPYSGGRIFYPGIVVS</sequence>
<comment type="similarity">
    <text evidence="1">Belongs to the FLZ family.</text>
</comment>
<dbReference type="Pfam" id="PF04570">
    <property type="entry name" value="zf-FLZ"/>
    <property type="match status" value="1"/>
</dbReference>
<dbReference type="PANTHER" id="PTHR47208:SF5">
    <property type="entry name" value="FCS-LIKE ZINC FINGER 12-RELATED"/>
    <property type="match status" value="1"/>
</dbReference>
<evidence type="ECO:0000256" key="3">
    <source>
        <dbReference type="PROSITE-ProRule" id="PRU01131"/>
    </source>
</evidence>
<evidence type="ECO:0000259" key="5">
    <source>
        <dbReference type="PROSITE" id="PS51795"/>
    </source>
</evidence>
<feature type="region of interest" description="Disordered" evidence="4">
    <location>
        <begin position="1"/>
        <end position="41"/>
    </location>
</feature>
<feature type="domain" description="FLZ-type" evidence="5">
    <location>
        <begin position="131"/>
        <end position="174"/>
    </location>
</feature>